<evidence type="ECO:0000313" key="2">
    <source>
        <dbReference type="Proteomes" id="UP001177021"/>
    </source>
</evidence>
<sequence>MESLRSKEHRGAFKAKRFSLIGKCVKKKKVVSFSVIAQKITKSEEERVSDHESTLLEQTHNKKLATTFIEDPEVKKTISNWKQMKRQRESGGEVDQLKQIKIQRESEGEIDQLEQIKIQRERDIARLKLEQVKLEQIRKTTRFSENEDSMYDFHKLIRCSFTYY</sequence>
<name>A0ACB0LL15_TRIPR</name>
<gene>
    <name evidence="1" type="ORF">MILVUS5_LOCUS33591</name>
</gene>
<protein>
    <submittedName>
        <fullName evidence="1">Uncharacterized protein</fullName>
    </submittedName>
</protein>
<organism evidence="1 2">
    <name type="scientific">Trifolium pratense</name>
    <name type="common">Red clover</name>
    <dbReference type="NCBI Taxonomy" id="57577"/>
    <lineage>
        <taxon>Eukaryota</taxon>
        <taxon>Viridiplantae</taxon>
        <taxon>Streptophyta</taxon>
        <taxon>Embryophyta</taxon>
        <taxon>Tracheophyta</taxon>
        <taxon>Spermatophyta</taxon>
        <taxon>Magnoliopsida</taxon>
        <taxon>eudicotyledons</taxon>
        <taxon>Gunneridae</taxon>
        <taxon>Pentapetalae</taxon>
        <taxon>rosids</taxon>
        <taxon>fabids</taxon>
        <taxon>Fabales</taxon>
        <taxon>Fabaceae</taxon>
        <taxon>Papilionoideae</taxon>
        <taxon>50 kb inversion clade</taxon>
        <taxon>NPAAA clade</taxon>
        <taxon>Hologalegina</taxon>
        <taxon>IRL clade</taxon>
        <taxon>Trifolieae</taxon>
        <taxon>Trifolium</taxon>
    </lineage>
</organism>
<keyword evidence="2" id="KW-1185">Reference proteome</keyword>
<proteinExistence type="predicted"/>
<accession>A0ACB0LL15</accession>
<dbReference type="Proteomes" id="UP001177021">
    <property type="component" value="Unassembled WGS sequence"/>
</dbReference>
<comment type="caution">
    <text evidence="1">The sequence shown here is derived from an EMBL/GenBank/DDBJ whole genome shotgun (WGS) entry which is preliminary data.</text>
</comment>
<reference evidence="1" key="1">
    <citation type="submission" date="2023-10" db="EMBL/GenBank/DDBJ databases">
        <authorList>
            <person name="Rodriguez Cubillos JULIANA M."/>
            <person name="De Vega J."/>
        </authorList>
    </citation>
    <scope>NUCLEOTIDE SEQUENCE</scope>
</reference>
<evidence type="ECO:0000313" key="1">
    <source>
        <dbReference type="EMBL" id="CAJ2669370.1"/>
    </source>
</evidence>
<dbReference type="EMBL" id="CASHSV030000615">
    <property type="protein sequence ID" value="CAJ2669370.1"/>
    <property type="molecule type" value="Genomic_DNA"/>
</dbReference>